<dbReference type="GO" id="GO:0090729">
    <property type="term" value="F:toxin activity"/>
    <property type="evidence" value="ECO:0007669"/>
    <property type="project" value="UniProtKB-KW"/>
</dbReference>
<dbReference type="PANTHER" id="PTHR33453">
    <property type="match status" value="1"/>
</dbReference>
<comment type="caution">
    <text evidence="3">The sequence shown here is derived from an EMBL/GenBank/DDBJ whole genome shotgun (WGS) entry which is preliminary data.</text>
</comment>
<dbReference type="InterPro" id="IPR001574">
    <property type="entry name" value="Ribosome_inactivat_prot"/>
</dbReference>
<dbReference type="AlphaFoldDB" id="A0A811QSM1"/>
<keyword evidence="4" id="KW-1185">Reference proteome</keyword>
<keyword evidence="1" id="KW-0652">Protein synthesis inhibitor</keyword>
<comment type="catalytic activity">
    <reaction evidence="1">
        <text>Endohydrolysis of the N-glycosidic bond at one specific adenosine on the 28S rRNA.</text>
        <dbReference type="EC" id="3.2.2.22"/>
    </reaction>
</comment>
<feature type="chain" id="PRO_5032702078" description="rRNA N-glycosylase" evidence="2">
    <location>
        <begin position="21"/>
        <end position="122"/>
    </location>
</feature>
<evidence type="ECO:0000313" key="3">
    <source>
        <dbReference type="EMBL" id="CAD6261436.1"/>
    </source>
</evidence>
<dbReference type="EMBL" id="CAJGYO010000011">
    <property type="protein sequence ID" value="CAD6261436.1"/>
    <property type="molecule type" value="Genomic_DNA"/>
</dbReference>
<evidence type="ECO:0000256" key="1">
    <source>
        <dbReference type="RuleBase" id="RU004915"/>
    </source>
</evidence>
<organism evidence="3 4">
    <name type="scientific">Miscanthus lutarioriparius</name>
    <dbReference type="NCBI Taxonomy" id="422564"/>
    <lineage>
        <taxon>Eukaryota</taxon>
        <taxon>Viridiplantae</taxon>
        <taxon>Streptophyta</taxon>
        <taxon>Embryophyta</taxon>
        <taxon>Tracheophyta</taxon>
        <taxon>Spermatophyta</taxon>
        <taxon>Magnoliopsida</taxon>
        <taxon>Liliopsida</taxon>
        <taxon>Poales</taxon>
        <taxon>Poaceae</taxon>
        <taxon>PACMAD clade</taxon>
        <taxon>Panicoideae</taxon>
        <taxon>Andropogonodae</taxon>
        <taxon>Andropogoneae</taxon>
        <taxon>Saccharinae</taxon>
        <taxon>Miscanthus</taxon>
    </lineage>
</organism>
<proteinExistence type="inferred from homology"/>
<keyword evidence="1" id="KW-0800">Toxin</keyword>
<protein>
    <recommendedName>
        <fullName evidence="1">rRNA N-glycosylase</fullName>
        <ecNumber evidence="1">3.2.2.22</ecNumber>
    </recommendedName>
</protein>
<reference evidence="3" key="1">
    <citation type="submission" date="2020-10" db="EMBL/GenBank/DDBJ databases">
        <authorList>
            <person name="Han B."/>
            <person name="Lu T."/>
            <person name="Zhao Q."/>
            <person name="Huang X."/>
            <person name="Zhao Y."/>
        </authorList>
    </citation>
    <scope>NUCLEOTIDE SEQUENCE</scope>
</reference>
<dbReference type="EC" id="3.2.2.22" evidence="1"/>
<dbReference type="InterPro" id="IPR036041">
    <property type="entry name" value="Ribosome-inact_prot_sf"/>
</dbReference>
<evidence type="ECO:0000313" key="4">
    <source>
        <dbReference type="Proteomes" id="UP000604825"/>
    </source>
</evidence>
<sequence length="122" mass="13288">MERPSLSVAIFLVVLMLALALLPSNNIDQAQAAAAKAKRSGAPERILLPLVGRDGDKITLALQPHDLSLAGFANGSHHWYAYPGYEHVIRNSTTLPFGNTYRDLISGQANLPSLWSRPRFAP</sequence>
<name>A0A811QSM1_9POAL</name>
<dbReference type="Gene3D" id="3.40.420.10">
    <property type="entry name" value="Ricin (A subunit), domain 1"/>
    <property type="match status" value="1"/>
</dbReference>
<dbReference type="PANTHER" id="PTHR33453:SF3">
    <property type="entry name" value="RRNA N-GLYCOSYLASE"/>
    <property type="match status" value="1"/>
</dbReference>
<dbReference type="OrthoDB" id="673941at2759"/>
<accession>A0A811QSM1</accession>
<dbReference type="GO" id="GO:0030598">
    <property type="term" value="F:rRNA N-glycosylase activity"/>
    <property type="evidence" value="ECO:0007669"/>
    <property type="project" value="UniProtKB-EC"/>
</dbReference>
<keyword evidence="1" id="KW-0378">Hydrolase</keyword>
<keyword evidence="1" id="KW-0611">Plant defense</keyword>
<dbReference type="Pfam" id="PF00161">
    <property type="entry name" value="RIP"/>
    <property type="match status" value="1"/>
</dbReference>
<comment type="similarity">
    <text evidence="1">Belongs to the ribosome-inactivating protein family.</text>
</comment>
<dbReference type="GO" id="GO:0006952">
    <property type="term" value="P:defense response"/>
    <property type="evidence" value="ECO:0007669"/>
    <property type="project" value="UniProtKB-KW"/>
</dbReference>
<feature type="signal peptide" evidence="2">
    <location>
        <begin position="1"/>
        <end position="20"/>
    </location>
</feature>
<dbReference type="Proteomes" id="UP000604825">
    <property type="component" value="Unassembled WGS sequence"/>
</dbReference>
<dbReference type="SUPFAM" id="SSF56371">
    <property type="entry name" value="Ribosome inactivating proteins (RIP)"/>
    <property type="match status" value="1"/>
</dbReference>
<dbReference type="GO" id="GO:0017148">
    <property type="term" value="P:negative regulation of translation"/>
    <property type="evidence" value="ECO:0007669"/>
    <property type="project" value="UniProtKB-KW"/>
</dbReference>
<keyword evidence="2" id="KW-0732">Signal</keyword>
<gene>
    <name evidence="3" type="ORF">NCGR_LOCUS44857</name>
</gene>
<dbReference type="InterPro" id="IPR016138">
    <property type="entry name" value="Ribosome_inactivat_prot_sub1"/>
</dbReference>
<evidence type="ECO:0000256" key="2">
    <source>
        <dbReference type="SAM" id="SignalP"/>
    </source>
</evidence>